<name>A0A644YFF4_9ZZZZ</name>
<comment type="caution">
    <text evidence="1">The sequence shown here is derived from an EMBL/GenBank/DDBJ whole genome shotgun (WGS) entry which is preliminary data.</text>
</comment>
<gene>
    <name evidence="1" type="ORF">SDC9_71743</name>
</gene>
<evidence type="ECO:0000313" key="1">
    <source>
        <dbReference type="EMBL" id="MPM25253.1"/>
    </source>
</evidence>
<dbReference type="EMBL" id="VSSQ01004452">
    <property type="protein sequence ID" value="MPM25253.1"/>
    <property type="molecule type" value="Genomic_DNA"/>
</dbReference>
<proteinExistence type="predicted"/>
<reference evidence="1" key="1">
    <citation type="submission" date="2019-08" db="EMBL/GenBank/DDBJ databases">
        <authorList>
            <person name="Kucharzyk K."/>
            <person name="Murdoch R.W."/>
            <person name="Higgins S."/>
            <person name="Loffler F."/>
        </authorList>
    </citation>
    <scope>NUCLEOTIDE SEQUENCE</scope>
</reference>
<accession>A0A644YFF4</accession>
<protein>
    <submittedName>
        <fullName evidence="1">Uncharacterized protein</fullName>
    </submittedName>
</protein>
<organism evidence="1">
    <name type="scientific">bioreactor metagenome</name>
    <dbReference type="NCBI Taxonomy" id="1076179"/>
    <lineage>
        <taxon>unclassified sequences</taxon>
        <taxon>metagenomes</taxon>
        <taxon>ecological metagenomes</taxon>
    </lineage>
</organism>
<dbReference type="AlphaFoldDB" id="A0A644YFF4"/>
<sequence>MNIYVHGLNSLDVKAANVLENLLDKSKNPSDKKIIKKAN</sequence>